<evidence type="ECO:0000313" key="3">
    <source>
        <dbReference type="EMBL" id="CAF3416724.1"/>
    </source>
</evidence>
<sequence>MIKSSTPVSTISSVDTNNTTTTSNAVQSGPYTKAQFQNTMEGSRSVKNAKEVEQLLRDYPAALELYRTGKYKVKVKYEADIERVILVEKRSTKVVPNNETKTNGDQQNYQSRPTLSTDSERRKQEIITEKDSERSRNRAESQDHTVPVTSATDNSSSVTATISSMPTIVNTQPKTDLHSAISKEQKIPEPSQTQEPQQQEQQEQKKEKHHSDRRTRSRDSPSNVLQSKHKEKKSSRDHRRVLVPLMTNGAQTQYMWQSPQGVQHYFSQPTIQQQAQPSNMYKRPLYPLQQNPAFQQPYYYGQTPLPAITYQQPSAYPLSSTKTLLGNGTSSTVNSINNYSTSSKNKHNSNMAATANTSYPTFYPNQPQYLPPQPTYPSQVPYQMPTQWPTVAHRRARPVLHDDNIPTENRRTSKHRAHSVDTRTRSQPPINYYNQPQQPAPPVIVESHHHHHHHHHRSQPTNVPINPVGPSVDAPIEQHTLLNPNTISTVNNGTNGSERLTIRQLNEIFFHTEPSGRLPYGTLPNILQRFGIALTENELTSAAIDLAYNVNEPISARRLVHVLVKLGKISKSTNQQQQQQQQQPTASPVMLPEDREVIDIMTQNRSIGRASTHIHSSTHPNSWN</sequence>
<feature type="region of interest" description="Disordered" evidence="1">
    <location>
        <begin position="1"/>
        <end position="45"/>
    </location>
</feature>
<dbReference type="Proteomes" id="UP000663825">
    <property type="component" value="Unassembled WGS sequence"/>
</dbReference>
<evidence type="ECO:0000313" key="6">
    <source>
        <dbReference type="EMBL" id="CAF4181937.1"/>
    </source>
</evidence>
<feature type="compositionally biased region" description="Low complexity" evidence="1">
    <location>
        <begin position="427"/>
        <end position="437"/>
    </location>
</feature>
<feature type="compositionally biased region" description="Low complexity" evidence="1">
    <location>
        <begin position="188"/>
        <end position="201"/>
    </location>
</feature>
<dbReference type="Proteomes" id="UP000663851">
    <property type="component" value="Unassembled WGS sequence"/>
</dbReference>
<feature type="compositionally biased region" description="Polar residues" evidence="1">
    <location>
        <begin position="147"/>
        <end position="174"/>
    </location>
</feature>
<dbReference type="EMBL" id="CAJNYT010001514">
    <property type="protein sequence ID" value="CAF3416724.1"/>
    <property type="molecule type" value="Genomic_DNA"/>
</dbReference>
<feature type="compositionally biased region" description="Basic and acidic residues" evidence="1">
    <location>
        <begin position="175"/>
        <end position="187"/>
    </location>
</feature>
<dbReference type="AlphaFoldDB" id="A0A819VFZ3"/>
<protein>
    <submittedName>
        <fullName evidence="5">Uncharacterized protein</fullName>
    </submittedName>
</protein>
<dbReference type="Proteomes" id="UP000663833">
    <property type="component" value="Unassembled WGS sequence"/>
</dbReference>
<evidence type="ECO:0000313" key="5">
    <source>
        <dbReference type="EMBL" id="CAF4108224.1"/>
    </source>
</evidence>
<reference evidence="5" key="1">
    <citation type="submission" date="2021-02" db="EMBL/GenBank/DDBJ databases">
        <authorList>
            <person name="Nowell W R."/>
        </authorList>
    </citation>
    <scope>NUCLEOTIDE SEQUENCE</scope>
</reference>
<dbReference type="OrthoDB" id="10025740at2759"/>
<name>A0A819VFZ3_9BILA</name>
<gene>
    <name evidence="3" type="ORF">GRG538_LOCUS11412</name>
    <name evidence="6" type="ORF">HFQ381_LOCUS6279</name>
    <name evidence="4" type="ORF">LUA448_LOCUS20812</name>
    <name evidence="7" type="ORF">QYT958_LOCUS57</name>
    <name evidence="2" type="ORF">TIS948_LOCUS4011</name>
    <name evidence="5" type="ORF">UJA718_LOCUS746</name>
</gene>
<accession>A0A819VFZ3</accession>
<dbReference type="EMBL" id="CAJNYD010002642">
    <property type="protein sequence ID" value="CAF3436614.1"/>
    <property type="molecule type" value="Genomic_DNA"/>
</dbReference>
<evidence type="ECO:0000313" key="4">
    <source>
        <dbReference type="EMBL" id="CAF3436614.1"/>
    </source>
</evidence>
<evidence type="ECO:0000313" key="7">
    <source>
        <dbReference type="EMBL" id="CAF4442807.1"/>
    </source>
</evidence>
<feature type="compositionally biased region" description="Basic and acidic residues" evidence="1">
    <location>
        <begin position="118"/>
        <end position="143"/>
    </location>
</feature>
<feature type="compositionally biased region" description="Polar residues" evidence="1">
    <location>
        <begin position="34"/>
        <end position="45"/>
    </location>
</feature>
<feature type="compositionally biased region" description="Basic residues" evidence="1">
    <location>
        <begin position="448"/>
        <end position="458"/>
    </location>
</feature>
<evidence type="ECO:0000256" key="1">
    <source>
        <dbReference type="SAM" id="MobiDB-lite"/>
    </source>
</evidence>
<feature type="compositionally biased region" description="Basic residues" evidence="1">
    <location>
        <begin position="227"/>
        <end position="240"/>
    </location>
</feature>
<organism evidence="5 8">
    <name type="scientific">Rotaria socialis</name>
    <dbReference type="NCBI Taxonomy" id="392032"/>
    <lineage>
        <taxon>Eukaryota</taxon>
        <taxon>Metazoa</taxon>
        <taxon>Spiralia</taxon>
        <taxon>Gnathifera</taxon>
        <taxon>Rotifera</taxon>
        <taxon>Eurotatoria</taxon>
        <taxon>Bdelloidea</taxon>
        <taxon>Philodinida</taxon>
        <taxon>Philodinidae</taxon>
        <taxon>Rotaria</taxon>
    </lineage>
</organism>
<dbReference type="Proteomes" id="UP000663872">
    <property type="component" value="Unassembled WGS sequence"/>
</dbReference>
<keyword evidence="8" id="KW-1185">Reference proteome</keyword>
<dbReference type="EMBL" id="CAJNXB010000428">
    <property type="protein sequence ID" value="CAF3050834.1"/>
    <property type="molecule type" value="Genomic_DNA"/>
</dbReference>
<feature type="region of interest" description="Disordered" evidence="1">
    <location>
        <begin position="96"/>
        <end position="240"/>
    </location>
</feature>
<feature type="region of interest" description="Disordered" evidence="1">
    <location>
        <begin position="403"/>
        <end position="465"/>
    </location>
</feature>
<feature type="compositionally biased region" description="Low complexity" evidence="1">
    <location>
        <begin position="8"/>
        <end position="28"/>
    </location>
</feature>
<dbReference type="EMBL" id="CAJOBO010000280">
    <property type="protein sequence ID" value="CAF4181937.1"/>
    <property type="molecule type" value="Genomic_DNA"/>
</dbReference>
<evidence type="ECO:0000313" key="8">
    <source>
        <dbReference type="Proteomes" id="UP000663873"/>
    </source>
</evidence>
<proteinExistence type="predicted"/>
<comment type="caution">
    <text evidence="5">The sequence shown here is derived from an EMBL/GenBank/DDBJ whole genome shotgun (WGS) entry which is preliminary data.</text>
</comment>
<dbReference type="EMBL" id="CAJOBR010000002">
    <property type="protein sequence ID" value="CAF4442807.1"/>
    <property type="molecule type" value="Genomic_DNA"/>
</dbReference>
<evidence type="ECO:0000313" key="2">
    <source>
        <dbReference type="EMBL" id="CAF3050834.1"/>
    </source>
</evidence>
<dbReference type="EMBL" id="CAJOBP010000040">
    <property type="protein sequence ID" value="CAF4108224.1"/>
    <property type="molecule type" value="Genomic_DNA"/>
</dbReference>
<feature type="compositionally biased region" description="Polar residues" evidence="1">
    <location>
        <begin position="96"/>
        <end position="117"/>
    </location>
</feature>
<dbReference type="Proteomes" id="UP000663848">
    <property type="component" value="Unassembled WGS sequence"/>
</dbReference>
<dbReference type="Proteomes" id="UP000663873">
    <property type="component" value="Unassembled WGS sequence"/>
</dbReference>